<dbReference type="PROSITE" id="PS51677">
    <property type="entry name" value="NODB"/>
    <property type="match status" value="1"/>
</dbReference>
<dbReference type="Pfam" id="PF01522">
    <property type="entry name" value="Polysacc_deac_1"/>
    <property type="match status" value="1"/>
</dbReference>
<dbReference type="CDD" id="cd10918">
    <property type="entry name" value="CE4_NodB_like_5s_6s"/>
    <property type="match status" value="1"/>
</dbReference>
<feature type="region of interest" description="Disordered" evidence="3">
    <location>
        <begin position="29"/>
        <end position="54"/>
    </location>
</feature>
<dbReference type="SUPFAM" id="SSF88713">
    <property type="entry name" value="Glycoside hydrolase/deacetylase"/>
    <property type="match status" value="1"/>
</dbReference>
<dbReference type="OrthoDB" id="9778320at2"/>
<comment type="subcellular location">
    <subcellularLocation>
        <location evidence="1">Secreted</location>
    </subcellularLocation>
</comment>
<dbReference type="InterPro" id="IPR051398">
    <property type="entry name" value="Polysacch_Deacetylase"/>
</dbReference>
<name>A0A0R1HGF2_9LACO</name>
<dbReference type="STRING" id="1423719.FC66_GL000421"/>
<dbReference type="PANTHER" id="PTHR34216">
    <property type="match status" value="1"/>
</dbReference>
<dbReference type="Gene3D" id="3.20.20.370">
    <property type="entry name" value="Glycoside hydrolase/deacetylase"/>
    <property type="match status" value="1"/>
</dbReference>
<protein>
    <recommendedName>
        <fullName evidence="4">NodB homology domain-containing protein</fullName>
    </recommendedName>
</protein>
<accession>A0A0R1HGF2</accession>
<dbReference type="RefSeq" id="WP_083478990.1">
    <property type="nucleotide sequence ID" value="NZ_AZDI01000011.1"/>
</dbReference>
<evidence type="ECO:0000259" key="4">
    <source>
        <dbReference type="PROSITE" id="PS51677"/>
    </source>
</evidence>
<evidence type="ECO:0000256" key="2">
    <source>
        <dbReference type="ARBA" id="ARBA00022729"/>
    </source>
</evidence>
<keyword evidence="6" id="KW-1185">Reference proteome</keyword>
<dbReference type="InterPro" id="IPR011330">
    <property type="entry name" value="Glyco_hydro/deAcase_b/a-brl"/>
</dbReference>
<dbReference type="AlphaFoldDB" id="A0A0R1HGF2"/>
<keyword evidence="2" id="KW-0732">Signal</keyword>
<dbReference type="PATRIC" id="fig|1423719.4.peg.425"/>
<evidence type="ECO:0000256" key="1">
    <source>
        <dbReference type="ARBA" id="ARBA00004613"/>
    </source>
</evidence>
<proteinExistence type="predicted"/>
<comment type="caution">
    <text evidence="5">The sequence shown here is derived from an EMBL/GenBank/DDBJ whole genome shotgun (WGS) entry which is preliminary data.</text>
</comment>
<dbReference type="GO" id="GO:0005975">
    <property type="term" value="P:carbohydrate metabolic process"/>
    <property type="evidence" value="ECO:0007669"/>
    <property type="project" value="InterPro"/>
</dbReference>
<dbReference type="GO" id="GO:0016810">
    <property type="term" value="F:hydrolase activity, acting on carbon-nitrogen (but not peptide) bonds"/>
    <property type="evidence" value="ECO:0007669"/>
    <property type="project" value="InterPro"/>
</dbReference>
<feature type="compositionally biased region" description="Polar residues" evidence="3">
    <location>
        <begin position="31"/>
        <end position="41"/>
    </location>
</feature>
<dbReference type="GO" id="GO:0005576">
    <property type="term" value="C:extracellular region"/>
    <property type="evidence" value="ECO:0007669"/>
    <property type="project" value="UniProtKB-SubCell"/>
</dbReference>
<feature type="domain" description="NodB homology" evidence="4">
    <location>
        <begin position="132"/>
        <end position="293"/>
    </location>
</feature>
<dbReference type="InterPro" id="IPR002509">
    <property type="entry name" value="NODB_dom"/>
</dbReference>
<sequence length="293" mass="33604">MLKQKKIWFILLLLILSIGAGTSFFIGKKTPSASHQQSNPIKKNHPSTPKKAIQKNKALSEKKIDSSHWQSFKGETEFPILMYHSISVGNSLRIPEAQFAHQMQWLQKNGYHTLTPAEAIEVFKTHKKPANKIVWITFGDGYKDNYEKAYPALKKYHKKATINYITNHFGHKNKLTIPQMNEMRQSGLVTIESHTVHHKELNQMTDAQQTFEFVDSKKWLNDKFHQQTSIICYPVGRFNDQTPKLAQAAGYELGLTTLPGLANENQGLFTLHRVRISPDLSDVTYQYLLEHGM</sequence>
<dbReference type="EMBL" id="AZDI01000011">
    <property type="protein sequence ID" value="KRK45248.1"/>
    <property type="molecule type" value="Genomic_DNA"/>
</dbReference>
<organism evidence="5 6">
    <name type="scientific">Dellaglioa algida DSM 15638</name>
    <dbReference type="NCBI Taxonomy" id="1423719"/>
    <lineage>
        <taxon>Bacteria</taxon>
        <taxon>Bacillati</taxon>
        <taxon>Bacillota</taxon>
        <taxon>Bacilli</taxon>
        <taxon>Lactobacillales</taxon>
        <taxon>Lactobacillaceae</taxon>
        <taxon>Dellaglioa</taxon>
    </lineage>
</organism>
<evidence type="ECO:0000313" key="5">
    <source>
        <dbReference type="EMBL" id="KRK45248.1"/>
    </source>
</evidence>
<reference evidence="5 6" key="1">
    <citation type="journal article" date="2015" name="Genome Announc.">
        <title>Expanding the biotechnology potential of lactobacilli through comparative genomics of 213 strains and associated genera.</title>
        <authorList>
            <person name="Sun Z."/>
            <person name="Harris H.M."/>
            <person name="McCann A."/>
            <person name="Guo C."/>
            <person name="Argimon S."/>
            <person name="Zhang W."/>
            <person name="Yang X."/>
            <person name="Jeffery I.B."/>
            <person name="Cooney J.C."/>
            <person name="Kagawa T.F."/>
            <person name="Liu W."/>
            <person name="Song Y."/>
            <person name="Salvetti E."/>
            <person name="Wrobel A."/>
            <person name="Rasinkangas P."/>
            <person name="Parkhill J."/>
            <person name="Rea M.C."/>
            <person name="O'Sullivan O."/>
            <person name="Ritari J."/>
            <person name="Douillard F.P."/>
            <person name="Paul Ross R."/>
            <person name="Yang R."/>
            <person name="Briner A.E."/>
            <person name="Felis G.E."/>
            <person name="de Vos W.M."/>
            <person name="Barrangou R."/>
            <person name="Klaenhammer T.R."/>
            <person name="Caufield P.W."/>
            <person name="Cui Y."/>
            <person name="Zhang H."/>
            <person name="O'Toole P.W."/>
        </authorList>
    </citation>
    <scope>NUCLEOTIDE SEQUENCE [LARGE SCALE GENOMIC DNA]</scope>
    <source>
        <strain evidence="5 6">DSM 15638</strain>
    </source>
</reference>
<dbReference type="Proteomes" id="UP000051450">
    <property type="component" value="Unassembled WGS sequence"/>
</dbReference>
<evidence type="ECO:0000256" key="3">
    <source>
        <dbReference type="SAM" id="MobiDB-lite"/>
    </source>
</evidence>
<gene>
    <name evidence="5" type="ORF">FC66_GL000421</name>
</gene>
<dbReference type="PANTHER" id="PTHR34216:SF3">
    <property type="entry name" value="POLY-BETA-1,6-N-ACETYL-D-GLUCOSAMINE N-DEACETYLASE"/>
    <property type="match status" value="1"/>
</dbReference>
<evidence type="ECO:0000313" key="6">
    <source>
        <dbReference type="Proteomes" id="UP000051450"/>
    </source>
</evidence>